<dbReference type="InterPro" id="IPR002545">
    <property type="entry name" value="CheW-lke_dom"/>
</dbReference>
<dbReference type="AlphaFoldDB" id="A0A0L9Y978"/>
<dbReference type="PROSITE" id="PS50851">
    <property type="entry name" value="CHEW"/>
    <property type="match status" value="1"/>
</dbReference>
<evidence type="ECO:0000313" key="5">
    <source>
        <dbReference type="Proteomes" id="UP000476820"/>
    </source>
</evidence>
<evidence type="ECO:0000259" key="1">
    <source>
        <dbReference type="PROSITE" id="PS50851"/>
    </source>
</evidence>
<name>A0A0L9Y978_CLOBO</name>
<dbReference type="Pfam" id="PF01584">
    <property type="entry name" value="CheW"/>
    <property type="match status" value="1"/>
</dbReference>
<dbReference type="Proteomes" id="UP000476820">
    <property type="component" value="Unassembled WGS sequence"/>
</dbReference>
<comment type="caution">
    <text evidence="2">The sequence shown here is derived from an EMBL/GenBank/DDBJ whole genome shotgun (WGS) entry which is preliminary data.</text>
</comment>
<dbReference type="InterPro" id="IPR039315">
    <property type="entry name" value="CheW"/>
</dbReference>
<proteinExistence type="predicted"/>
<dbReference type="GO" id="GO:0007165">
    <property type="term" value="P:signal transduction"/>
    <property type="evidence" value="ECO:0007669"/>
    <property type="project" value="InterPro"/>
</dbReference>
<dbReference type="EMBL" id="SWOV01000019">
    <property type="protein sequence ID" value="NFF87990.1"/>
    <property type="molecule type" value="Genomic_DNA"/>
</dbReference>
<dbReference type="InterPro" id="IPR036061">
    <property type="entry name" value="CheW-like_dom_sf"/>
</dbReference>
<dbReference type="Proteomes" id="UP000473681">
    <property type="component" value="Unassembled WGS sequence"/>
</dbReference>
<dbReference type="PANTHER" id="PTHR22617:SF23">
    <property type="entry name" value="CHEMOTAXIS PROTEIN CHEW"/>
    <property type="match status" value="1"/>
</dbReference>
<dbReference type="Gene3D" id="2.40.50.180">
    <property type="entry name" value="CheA-289, Domain 4"/>
    <property type="match status" value="1"/>
</dbReference>
<dbReference type="Gene3D" id="2.30.30.40">
    <property type="entry name" value="SH3 Domains"/>
    <property type="match status" value="1"/>
</dbReference>
<dbReference type="GO" id="GO:0006935">
    <property type="term" value="P:chemotaxis"/>
    <property type="evidence" value="ECO:0007669"/>
    <property type="project" value="InterPro"/>
</dbReference>
<dbReference type="PANTHER" id="PTHR22617">
    <property type="entry name" value="CHEMOTAXIS SENSOR HISTIDINE KINASE-RELATED"/>
    <property type="match status" value="1"/>
</dbReference>
<reference evidence="4 5" key="1">
    <citation type="submission" date="2019-04" db="EMBL/GenBank/DDBJ databases">
        <title>Genome sequencing of Clostridium botulinum Groups I-IV and Clostridium butyricum.</title>
        <authorList>
            <person name="Brunt J."/>
            <person name="Van Vliet A.H.M."/>
            <person name="Stringer S.C."/>
            <person name="Carter A.T."/>
            <person name="Peck M.W."/>
        </authorList>
    </citation>
    <scope>NUCLEOTIDE SEQUENCE [LARGE SCALE GENOMIC DNA]</scope>
    <source>
        <strain evidence="2 5">1605</strain>
        <strain evidence="3 4">CB-K-33E</strain>
    </source>
</reference>
<evidence type="ECO:0000313" key="4">
    <source>
        <dbReference type="Proteomes" id="UP000473681"/>
    </source>
</evidence>
<evidence type="ECO:0000313" key="3">
    <source>
        <dbReference type="EMBL" id="NFN35180.1"/>
    </source>
</evidence>
<dbReference type="GO" id="GO:0005829">
    <property type="term" value="C:cytosol"/>
    <property type="evidence" value="ECO:0007669"/>
    <property type="project" value="TreeGrafter"/>
</dbReference>
<feature type="domain" description="CheW-like" evidence="1">
    <location>
        <begin position="5"/>
        <end position="145"/>
    </location>
</feature>
<gene>
    <name evidence="2" type="ORF">FC774_08935</name>
    <name evidence="3" type="ORF">FDB51_08550</name>
</gene>
<organism evidence="2 5">
    <name type="scientific">Clostridium botulinum</name>
    <dbReference type="NCBI Taxonomy" id="1491"/>
    <lineage>
        <taxon>Bacteria</taxon>
        <taxon>Bacillati</taxon>
        <taxon>Bacillota</taxon>
        <taxon>Clostridia</taxon>
        <taxon>Eubacteriales</taxon>
        <taxon>Clostridiaceae</taxon>
        <taxon>Clostridium</taxon>
    </lineage>
</organism>
<dbReference type="RefSeq" id="WP_017825093.1">
    <property type="nucleotide sequence ID" value="NZ_JACBEK010000001.1"/>
</dbReference>
<protein>
    <submittedName>
        <fullName evidence="2">Purine-binding chemotaxis protein CheW</fullName>
    </submittedName>
</protein>
<evidence type="ECO:0000313" key="2">
    <source>
        <dbReference type="EMBL" id="NFF87990.1"/>
    </source>
</evidence>
<dbReference type="SUPFAM" id="SSF50341">
    <property type="entry name" value="CheW-like"/>
    <property type="match status" value="1"/>
</dbReference>
<sequence>MSMNEMKILIFGLNNEYYASDIKDIERILGYEEPTILPDSPKFVKGVINYQESILPIISLSTKFNLGNDEQSEEKKIIVVKQGNKRFGIIVENVYEVKDIDSELIEISPEITTTLSRNYINGLIRLDKKIVILLDVDKILSTEEEQSMF</sequence>
<dbReference type="OrthoDB" id="9794382at2"/>
<dbReference type="SMART" id="SM00260">
    <property type="entry name" value="CheW"/>
    <property type="match status" value="1"/>
</dbReference>
<accession>A0A0L9Y978</accession>
<dbReference type="EMBL" id="SWVK01000010">
    <property type="protein sequence ID" value="NFN35180.1"/>
    <property type="molecule type" value="Genomic_DNA"/>
</dbReference>